<feature type="transmembrane region" description="Helical" evidence="11">
    <location>
        <begin position="192"/>
        <end position="211"/>
    </location>
</feature>
<dbReference type="InterPro" id="IPR003439">
    <property type="entry name" value="ABC_transporter-like_ATP-bd"/>
</dbReference>
<evidence type="ECO:0000259" key="13">
    <source>
        <dbReference type="PROSITE" id="PS50928"/>
    </source>
</evidence>
<dbReference type="InterPro" id="IPR003593">
    <property type="entry name" value="AAA+_ATPase"/>
</dbReference>
<evidence type="ECO:0000256" key="1">
    <source>
        <dbReference type="ARBA" id="ARBA00004429"/>
    </source>
</evidence>
<evidence type="ECO:0000256" key="5">
    <source>
        <dbReference type="ARBA" id="ARBA00022475"/>
    </source>
</evidence>
<dbReference type="CDD" id="cd06261">
    <property type="entry name" value="TM_PBP2"/>
    <property type="match status" value="1"/>
</dbReference>
<feature type="transmembrane region" description="Helical" evidence="11">
    <location>
        <begin position="57"/>
        <end position="78"/>
    </location>
</feature>
<keyword evidence="8 14" id="KW-0067">ATP-binding</keyword>
<feature type="domain" description="ABC transmembrane type-1" evidence="13">
    <location>
        <begin position="19"/>
        <end position="210"/>
    </location>
</feature>
<dbReference type="CDD" id="cd03262">
    <property type="entry name" value="ABC_HisP_GlnQ"/>
    <property type="match status" value="1"/>
</dbReference>
<dbReference type="AlphaFoldDB" id="A0A378W234"/>
<dbReference type="SUPFAM" id="SSF52540">
    <property type="entry name" value="P-loop containing nucleoside triphosphate hydrolases"/>
    <property type="match status" value="1"/>
</dbReference>
<protein>
    <submittedName>
        <fullName evidence="14">ABC transporter ATP-binding protein, amino acid</fullName>
    </submittedName>
</protein>
<dbReference type="Pfam" id="PF00005">
    <property type="entry name" value="ABC_tran"/>
    <property type="match status" value="1"/>
</dbReference>
<dbReference type="PROSITE" id="PS00211">
    <property type="entry name" value="ABC_TRANSPORTER_1"/>
    <property type="match status" value="1"/>
</dbReference>
<dbReference type="InterPro" id="IPR017871">
    <property type="entry name" value="ABC_transporter-like_CS"/>
</dbReference>
<dbReference type="SUPFAM" id="SSF161098">
    <property type="entry name" value="MetI-like"/>
    <property type="match status" value="1"/>
</dbReference>
<sequence length="466" mass="51660">MAFEWLFEGKNAARLGEGLLLTAQISLISVAASCVLGTLFGLVLRSRNRLVRFVGRFYLETIRIVPILVWLFGLYFGLSVWTGIHIGGFWVCVWVFSLWGVAEMGDLVRGALESIEKHQVESGLAPGLSRGQVFRCIELPQSIRRVLPGAVNLFTRMIKTSSLAWLIGVIEVVKVGQQIIENSLLTQPNASFWVYGLILCCISSVAGRYLYWRQNLNKNGNTDMALLSIRKLHKQYGSVTAIQSLDLDLEKGEVIVLLGPSGCGKSTLLRCVNGLEPHQGGSIVMDGVGEFGKDVSWQTARQKVGMVFQSYELFAHMTVIENILLGPVKVQNRDRAEAEAQAGKLLERVGLLDRKNAYPRELSGGQKQRIAIVRALCLNPEVILLDEITAALDPEMVREVLEVVLELAREGMSMLIVTHEMGFARKVADRIVFMDKGGIVESSDPETFFSAPKSERARQFLAGMDY</sequence>
<dbReference type="PANTHER" id="PTHR43166:SF4">
    <property type="entry name" value="PHOSPHONATES IMPORT ATP-BINDING PROTEIN PHNC"/>
    <property type="match status" value="1"/>
</dbReference>
<keyword evidence="4 11" id="KW-0813">Transport</keyword>
<dbReference type="Gene3D" id="1.10.3720.10">
    <property type="entry name" value="MetI-like"/>
    <property type="match status" value="1"/>
</dbReference>
<dbReference type="Pfam" id="PF00528">
    <property type="entry name" value="BPD_transp_1"/>
    <property type="match status" value="1"/>
</dbReference>
<evidence type="ECO:0000256" key="7">
    <source>
        <dbReference type="ARBA" id="ARBA00022741"/>
    </source>
</evidence>
<feature type="transmembrane region" description="Helical" evidence="11">
    <location>
        <begin position="163"/>
        <end position="180"/>
    </location>
</feature>
<comment type="similarity">
    <text evidence="2">Belongs to the ABC transporter superfamily.</text>
</comment>
<feature type="transmembrane region" description="Helical" evidence="11">
    <location>
        <begin position="84"/>
        <end position="102"/>
    </location>
</feature>
<dbReference type="InterPro" id="IPR027417">
    <property type="entry name" value="P-loop_NTPase"/>
</dbReference>
<organism evidence="14">
    <name type="scientific">Neisseria gonorrhoeae</name>
    <dbReference type="NCBI Taxonomy" id="485"/>
    <lineage>
        <taxon>Bacteria</taxon>
        <taxon>Pseudomonadati</taxon>
        <taxon>Pseudomonadota</taxon>
        <taxon>Betaproteobacteria</taxon>
        <taxon>Neisseriales</taxon>
        <taxon>Neisseriaceae</taxon>
        <taxon>Neisseria</taxon>
    </lineage>
</organism>
<dbReference type="InterPro" id="IPR010065">
    <property type="entry name" value="AA_ABC_transptr_permease_3TM"/>
</dbReference>
<dbReference type="EMBL" id="UGRI01000001">
    <property type="protein sequence ID" value="SUA25213.1"/>
    <property type="molecule type" value="Genomic_DNA"/>
</dbReference>
<gene>
    <name evidence="14" type="primary">artM_2</name>
    <name evidence="14" type="ORF">NCTC11421_03224</name>
</gene>
<evidence type="ECO:0000256" key="11">
    <source>
        <dbReference type="RuleBase" id="RU363032"/>
    </source>
</evidence>
<dbReference type="GO" id="GO:0005524">
    <property type="term" value="F:ATP binding"/>
    <property type="evidence" value="ECO:0007669"/>
    <property type="project" value="UniProtKB-KW"/>
</dbReference>
<dbReference type="SMART" id="SM00382">
    <property type="entry name" value="AAA"/>
    <property type="match status" value="1"/>
</dbReference>
<keyword evidence="9 11" id="KW-1133">Transmembrane helix</keyword>
<proteinExistence type="inferred from homology"/>
<evidence type="ECO:0000256" key="3">
    <source>
        <dbReference type="ARBA" id="ARBA00010072"/>
    </source>
</evidence>
<dbReference type="PROSITE" id="PS50893">
    <property type="entry name" value="ABC_TRANSPORTER_2"/>
    <property type="match status" value="1"/>
</dbReference>
<comment type="similarity">
    <text evidence="3">Belongs to the binding-protein-dependent transport system permease family. HisMQ subfamily.</text>
</comment>
<dbReference type="GO" id="GO:0016887">
    <property type="term" value="F:ATP hydrolysis activity"/>
    <property type="evidence" value="ECO:0007669"/>
    <property type="project" value="InterPro"/>
</dbReference>
<dbReference type="GO" id="GO:0043190">
    <property type="term" value="C:ATP-binding cassette (ABC) transporter complex"/>
    <property type="evidence" value="ECO:0007669"/>
    <property type="project" value="InterPro"/>
</dbReference>
<dbReference type="GO" id="GO:0022857">
    <property type="term" value="F:transmembrane transporter activity"/>
    <property type="evidence" value="ECO:0007669"/>
    <property type="project" value="InterPro"/>
</dbReference>
<evidence type="ECO:0000256" key="9">
    <source>
        <dbReference type="ARBA" id="ARBA00022989"/>
    </source>
</evidence>
<dbReference type="PROSITE" id="PS50928">
    <property type="entry name" value="ABC_TM1"/>
    <property type="match status" value="1"/>
</dbReference>
<feature type="domain" description="ABC transporter" evidence="12">
    <location>
        <begin position="227"/>
        <end position="461"/>
    </location>
</feature>
<feature type="transmembrane region" description="Helical" evidence="11">
    <location>
        <begin position="20"/>
        <end position="45"/>
    </location>
</feature>
<evidence type="ECO:0000256" key="10">
    <source>
        <dbReference type="ARBA" id="ARBA00023136"/>
    </source>
</evidence>
<keyword evidence="5" id="KW-1003">Cell membrane</keyword>
<dbReference type="FunFam" id="3.40.50.300:FF:000020">
    <property type="entry name" value="Amino acid ABC transporter ATP-binding component"/>
    <property type="match status" value="1"/>
</dbReference>
<accession>A0A378W234</accession>
<evidence type="ECO:0000256" key="8">
    <source>
        <dbReference type="ARBA" id="ARBA00022840"/>
    </source>
</evidence>
<dbReference type="NCBIfam" id="TIGR01726">
    <property type="entry name" value="HEQRo_perm_3TM"/>
    <property type="match status" value="1"/>
</dbReference>
<dbReference type="InterPro" id="IPR050086">
    <property type="entry name" value="MetN_ABC_transporter-like"/>
</dbReference>
<dbReference type="Gene3D" id="3.40.50.300">
    <property type="entry name" value="P-loop containing nucleotide triphosphate hydrolases"/>
    <property type="match status" value="1"/>
</dbReference>
<dbReference type="InterPro" id="IPR000515">
    <property type="entry name" value="MetI-like"/>
</dbReference>
<reference evidence="14" key="1">
    <citation type="submission" date="2018-06" db="EMBL/GenBank/DDBJ databases">
        <authorList>
            <consortium name="Pathogen Informatics"/>
            <person name="Doyle S."/>
        </authorList>
    </citation>
    <scope>NUCLEOTIDE SEQUENCE [LARGE SCALE GENOMIC DNA]</scope>
    <source>
        <strain evidence="14">NCTC11421</strain>
    </source>
</reference>
<dbReference type="InterPro" id="IPR035906">
    <property type="entry name" value="MetI-like_sf"/>
</dbReference>
<keyword evidence="7" id="KW-0547">Nucleotide-binding</keyword>
<evidence type="ECO:0000256" key="6">
    <source>
        <dbReference type="ARBA" id="ARBA00022692"/>
    </source>
</evidence>
<keyword evidence="10 11" id="KW-0472">Membrane</keyword>
<dbReference type="PANTHER" id="PTHR43166">
    <property type="entry name" value="AMINO ACID IMPORT ATP-BINDING PROTEIN"/>
    <property type="match status" value="1"/>
</dbReference>
<name>A0A378W234_NEIGO</name>
<evidence type="ECO:0000256" key="4">
    <source>
        <dbReference type="ARBA" id="ARBA00022448"/>
    </source>
</evidence>
<evidence type="ECO:0000256" key="2">
    <source>
        <dbReference type="ARBA" id="ARBA00005417"/>
    </source>
</evidence>
<comment type="subcellular location">
    <subcellularLocation>
        <location evidence="1">Cell inner membrane</location>
        <topology evidence="1">Multi-pass membrane protein</topology>
    </subcellularLocation>
    <subcellularLocation>
        <location evidence="11">Cell membrane</location>
        <topology evidence="11">Multi-pass membrane protein</topology>
    </subcellularLocation>
</comment>
<evidence type="ECO:0000259" key="12">
    <source>
        <dbReference type="PROSITE" id="PS50893"/>
    </source>
</evidence>
<evidence type="ECO:0000313" key="14">
    <source>
        <dbReference type="EMBL" id="SUA25213.1"/>
    </source>
</evidence>
<keyword evidence="6 11" id="KW-0812">Transmembrane</keyword>